<evidence type="ECO:0000256" key="1">
    <source>
        <dbReference type="SAM" id="MobiDB-lite"/>
    </source>
</evidence>
<feature type="region of interest" description="Disordered" evidence="1">
    <location>
        <begin position="1"/>
        <end position="37"/>
    </location>
</feature>
<accession>A0AAD9LKI0</accession>
<reference evidence="2" key="1">
    <citation type="submission" date="2023-08" db="EMBL/GenBank/DDBJ databases">
        <title>Reference Genome Resource for the Citrus Pathogen Phytophthora citrophthora.</title>
        <authorList>
            <person name="Moller H."/>
            <person name="Coetzee B."/>
            <person name="Rose L.J."/>
            <person name="Van Niekerk J.M."/>
        </authorList>
    </citation>
    <scope>NUCLEOTIDE SEQUENCE</scope>
    <source>
        <strain evidence="2">STE-U-9442</strain>
    </source>
</reference>
<evidence type="ECO:0000313" key="2">
    <source>
        <dbReference type="EMBL" id="KAK1940013.1"/>
    </source>
</evidence>
<proteinExistence type="predicted"/>
<sequence length="117" mass="13495">MLQVREKGNLAGQRRPSPKFTNKPCNPSSPNQISSAMPHQGVRECLQDGAVHRRWRFVVGCWYYTAHLWYCDANNQNQWFDMDSNTVMLKIPPVMDILCLDDGNGWTRRSKVGSQVR</sequence>
<dbReference type="Proteomes" id="UP001259832">
    <property type="component" value="Unassembled WGS sequence"/>
</dbReference>
<gene>
    <name evidence="2" type="ORF">P3T76_008336</name>
    <name evidence="3" type="ORF">P3T76_008340</name>
</gene>
<evidence type="ECO:0000313" key="3">
    <source>
        <dbReference type="EMBL" id="KAK1940017.1"/>
    </source>
</evidence>
<protein>
    <submittedName>
        <fullName evidence="2">Uncharacterized protein</fullName>
    </submittedName>
</protein>
<keyword evidence="4" id="KW-1185">Reference proteome</keyword>
<dbReference type="EMBL" id="JASMQC010000015">
    <property type="protein sequence ID" value="KAK1940013.1"/>
    <property type="molecule type" value="Genomic_DNA"/>
</dbReference>
<dbReference type="EMBL" id="JASMQC010000015">
    <property type="protein sequence ID" value="KAK1940017.1"/>
    <property type="molecule type" value="Genomic_DNA"/>
</dbReference>
<name>A0AAD9LKI0_9STRA</name>
<comment type="caution">
    <text evidence="2">The sequence shown here is derived from an EMBL/GenBank/DDBJ whole genome shotgun (WGS) entry which is preliminary data.</text>
</comment>
<organism evidence="2 4">
    <name type="scientific">Phytophthora citrophthora</name>
    <dbReference type="NCBI Taxonomy" id="4793"/>
    <lineage>
        <taxon>Eukaryota</taxon>
        <taxon>Sar</taxon>
        <taxon>Stramenopiles</taxon>
        <taxon>Oomycota</taxon>
        <taxon>Peronosporomycetes</taxon>
        <taxon>Peronosporales</taxon>
        <taxon>Peronosporaceae</taxon>
        <taxon>Phytophthora</taxon>
    </lineage>
</organism>
<dbReference type="AlphaFoldDB" id="A0AAD9LKI0"/>
<evidence type="ECO:0000313" key="4">
    <source>
        <dbReference type="Proteomes" id="UP001259832"/>
    </source>
</evidence>
<feature type="compositionally biased region" description="Polar residues" evidence="1">
    <location>
        <begin position="19"/>
        <end position="37"/>
    </location>
</feature>